<dbReference type="InterPro" id="IPR029058">
    <property type="entry name" value="AB_hydrolase_fold"/>
</dbReference>
<dbReference type="PANTHER" id="PTHR46118:SF4">
    <property type="entry name" value="PROTEIN ABHD11"/>
    <property type="match status" value="1"/>
</dbReference>
<dbReference type="PRINTS" id="PR00111">
    <property type="entry name" value="ABHYDROLASE"/>
</dbReference>
<organism evidence="3 4">
    <name type="scientific">Alkalimarinus sediminis</name>
    <dbReference type="NCBI Taxonomy" id="1632866"/>
    <lineage>
        <taxon>Bacteria</taxon>
        <taxon>Pseudomonadati</taxon>
        <taxon>Pseudomonadota</taxon>
        <taxon>Gammaproteobacteria</taxon>
        <taxon>Alteromonadales</taxon>
        <taxon>Alteromonadaceae</taxon>
        <taxon>Alkalimarinus</taxon>
    </lineage>
</organism>
<evidence type="ECO:0000256" key="1">
    <source>
        <dbReference type="ARBA" id="ARBA00022801"/>
    </source>
</evidence>
<proteinExistence type="predicted"/>
<dbReference type="GO" id="GO:0016787">
    <property type="term" value="F:hydrolase activity"/>
    <property type="evidence" value="ECO:0007669"/>
    <property type="project" value="UniProtKB-KW"/>
</dbReference>
<reference evidence="3" key="1">
    <citation type="submission" date="2022-07" db="EMBL/GenBank/DDBJ databases">
        <title>Alkalimarinus sp. nov., isolated from gut of a Alitta virens.</title>
        <authorList>
            <person name="Yang A.I."/>
            <person name="Shin N.-R."/>
        </authorList>
    </citation>
    <scope>NUCLEOTIDE SEQUENCE</scope>
    <source>
        <strain evidence="3">FA028</strain>
    </source>
</reference>
<sequence length="255" mass="28580">MLKLNHKVSGQGEPVVLVHGLFGSLENLGMVARGLSNHYEVHSLDVRNHGQSPHSDVHTYDVIVGDIIGYLDSCGITRCHFLGHSMGGKAVMHLALNFPDRVKKLIVADIAPVQYEPHHNEIFDGLLSLPLAELQSRGEADKMLAKTVKEIPVRQFLLKNLVKHGSSGFSWRMNLKSLCKNYHHIMAGQSATTPFEGEVLLIAGGRSNYVQNHHRDHVLKLFPQISMRIIPDTGHWLHAEKTELFVKLCERFLVK</sequence>
<dbReference type="Gene3D" id="3.40.50.1820">
    <property type="entry name" value="alpha/beta hydrolase"/>
    <property type="match status" value="1"/>
</dbReference>
<evidence type="ECO:0000259" key="2">
    <source>
        <dbReference type="Pfam" id="PF00561"/>
    </source>
</evidence>
<dbReference type="Proteomes" id="UP001164472">
    <property type="component" value="Chromosome"/>
</dbReference>
<gene>
    <name evidence="3" type="ORF">NNL22_01090</name>
</gene>
<dbReference type="SUPFAM" id="SSF53474">
    <property type="entry name" value="alpha/beta-Hydrolases"/>
    <property type="match status" value="1"/>
</dbReference>
<keyword evidence="4" id="KW-1185">Reference proteome</keyword>
<accession>A0A9E8KPB2</accession>
<feature type="domain" description="AB hydrolase-1" evidence="2">
    <location>
        <begin position="14"/>
        <end position="121"/>
    </location>
</feature>
<dbReference type="RefSeq" id="WP_251810947.1">
    <property type="nucleotide sequence ID" value="NZ_CP101527.1"/>
</dbReference>
<dbReference type="EMBL" id="CP101527">
    <property type="protein sequence ID" value="UZW75233.1"/>
    <property type="molecule type" value="Genomic_DNA"/>
</dbReference>
<dbReference type="AlphaFoldDB" id="A0A9E8KPB2"/>
<evidence type="ECO:0000313" key="3">
    <source>
        <dbReference type="EMBL" id="UZW75233.1"/>
    </source>
</evidence>
<dbReference type="Pfam" id="PF00561">
    <property type="entry name" value="Abhydrolase_1"/>
    <property type="match status" value="1"/>
</dbReference>
<dbReference type="KEGG" id="asem:NNL22_01090"/>
<evidence type="ECO:0000313" key="4">
    <source>
        <dbReference type="Proteomes" id="UP001164472"/>
    </source>
</evidence>
<dbReference type="InterPro" id="IPR000073">
    <property type="entry name" value="AB_hydrolase_1"/>
</dbReference>
<name>A0A9E8KPB2_9ALTE</name>
<protein>
    <submittedName>
        <fullName evidence="3">Alpha/beta fold hydrolase</fullName>
    </submittedName>
</protein>
<dbReference type="PANTHER" id="PTHR46118">
    <property type="entry name" value="PROTEIN ABHD11"/>
    <property type="match status" value="1"/>
</dbReference>
<keyword evidence="1 3" id="KW-0378">Hydrolase</keyword>